<dbReference type="STRING" id="35623.Aocu_02840"/>
<dbReference type="KEGG" id="aoc:Aocu_02840"/>
<dbReference type="Proteomes" id="UP000032434">
    <property type="component" value="Chromosome 1"/>
</dbReference>
<organism evidence="1 2">
    <name type="scientific">Acholeplasma oculi</name>
    <dbReference type="NCBI Taxonomy" id="35623"/>
    <lineage>
        <taxon>Bacteria</taxon>
        <taxon>Bacillati</taxon>
        <taxon>Mycoplasmatota</taxon>
        <taxon>Mollicutes</taxon>
        <taxon>Acholeplasmatales</taxon>
        <taxon>Acholeplasmataceae</taxon>
        <taxon>Acholeplasma</taxon>
    </lineage>
</organism>
<sequence length="204" mass="23447">MGFFFNEPNKKYAVINFIDSEGLIYKAVRCRINERIFVPTLNGEEHYKIDPITNDVSYLFISDWLDSNNQVVTEVIASGPYDYYADIYELDFYQTAVMETGVDHSQHMMANRPFYIYSNKEIYLKTTNYQGYTIEPSITHVRDSSGKIINKVSFHVVGLVNSPGQTTIFEPEFKIYKEQALIHQIGIIKFGILIVHSSSQPTGD</sequence>
<proteinExistence type="predicted"/>
<accession>A0A061AHA5</accession>
<evidence type="ECO:0000313" key="2">
    <source>
        <dbReference type="Proteomes" id="UP000032434"/>
    </source>
</evidence>
<reference evidence="2" key="1">
    <citation type="submission" date="2014-05" db="EMBL/GenBank/DDBJ databases">
        <authorList>
            <person name="Kube M."/>
        </authorList>
    </citation>
    <scope>NUCLEOTIDE SEQUENCE [LARGE SCALE GENOMIC DNA]</scope>
</reference>
<dbReference type="RefSeq" id="WP_045748916.1">
    <property type="nucleotide sequence ID" value="NZ_FUZK01000002.1"/>
</dbReference>
<name>A0A061AHA5_9MOLU</name>
<evidence type="ECO:0000313" key="1">
    <source>
        <dbReference type="EMBL" id="CDR30357.1"/>
    </source>
</evidence>
<gene>
    <name evidence="1" type="ORF">Aocu_02840</name>
</gene>
<keyword evidence="2" id="KW-1185">Reference proteome</keyword>
<dbReference type="EMBL" id="LK028559">
    <property type="protein sequence ID" value="CDR30357.1"/>
    <property type="molecule type" value="Genomic_DNA"/>
</dbReference>
<dbReference type="HOGENOM" id="CLU_1340808_0_0_14"/>
<dbReference type="InParanoid" id="A0A061AHA5"/>
<protein>
    <submittedName>
        <fullName evidence="1">Uncharacterized protein</fullName>
    </submittedName>
</protein>
<dbReference type="AlphaFoldDB" id="A0A061AHA5"/>
<dbReference type="PATRIC" id="fig|35623.3.peg.284"/>